<evidence type="ECO:0000256" key="1">
    <source>
        <dbReference type="SAM" id="MobiDB-lite"/>
    </source>
</evidence>
<gene>
    <name evidence="2" type="ORF">BAE44_0025654</name>
</gene>
<dbReference type="Proteomes" id="UP000095767">
    <property type="component" value="Unassembled WGS sequence"/>
</dbReference>
<reference evidence="2 3" key="1">
    <citation type="submission" date="2016-09" db="EMBL/GenBank/DDBJ databases">
        <title>The draft genome of Dichanthelium oligosanthes: A C3 panicoid grass species.</title>
        <authorList>
            <person name="Studer A.J."/>
            <person name="Schnable J.C."/>
            <person name="Brutnell T.P."/>
        </authorList>
    </citation>
    <scope>NUCLEOTIDE SEQUENCE [LARGE SCALE GENOMIC DNA]</scope>
    <source>
        <strain evidence="3">cv. Kellogg 1175</strain>
        <tissue evidence="2">Leaf</tissue>
    </source>
</reference>
<protein>
    <submittedName>
        <fullName evidence="2">Uncharacterized protein</fullName>
    </submittedName>
</protein>
<keyword evidence="3" id="KW-1185">Reference proteome</keyword>
<name>A0A1E5UKI9_9POAL</name>
<feature type="region of interest" description="Disordered" evidence="1">
    <location>
        <begin position="1"/>
        <end position="20"/>
    </location>
</feature>
<dbReference type="OrthoDB" id="10601645at2759"/>
<dbReference type="AlphaFoldDB" id="A0A1E5UKI9"/>
<organism evidence="2 3">
    <name type="scientific">Dichanthelium oligosanthes</name>
    <dbReference type="NCBI Taxonomy" id="888268"/>
    <lineage>
        <taxon>Eukaryota</taxon>
        <taxon>Viridiplantae</taxon>
        <taxon>Streptophyta</taxon>
        <taxon>Embryophyta</taxon>
        <taxon>Tracheophyta</taxon>
        <taxon>Spermatophyta</taxon>
        <taxon>Magnoliopsida</taxon>
        <taxon>Liliopsida</taxon>
        <taxon>Poales</taxon>
        <taxon>Poaceae</taxon>
        <taxon>PACMAD clade</taxon>
        <taxon>Panicoideae</taxon>
        <taxon>Panicodae</taxon>
        <taxon>Paniceae</taxon>
        <taxon>Dichantheliinae</taxon>
        <taxon>Dichanthelium</taxon>
    </lineage>
</organism>
<evidence type="ECO:0000313" key="3">
    <source>
        <dbReference type="Proteomes" id="UP000095767"/>
    </source>
</evidence>
<comment type="caution">
    <text evidence="2">The sequence shown here is derived from an EMBL/GenBank/DDBJ whole genome shotgun (WGS) entry which is preliminary data.</text>
</comment>
<dbReference type="EMBL" id="LWDX02073754">
    <property type="protein sequence ID" value="OEL13328.1"/>
    <property type="molecule type" value="Genomic_DNA"/>
</dbReference>
<proteinExistence type="predicted"/>
<accession>A0A1E5UKI9</accession>
<feature type="non-terminal residue" evidence="2">
    <location>
        <position position="1"/>
    </location>
</feature>
<evidence type="ECO:0000313" key="2">
    <source>
        <dbReference type="EMBL" id="OEL13328.1"/>
    </source>
</evidence>
<sequence length="88" mass="9903">LGSLSSMDWGPPWEREASDSFPCDGVTADGFLPERSMIQVHVNLFDVPLVPFQKSYASPSKWESASCFILNVLSYHEAGEQSMERRCF</sequence>